<proteinExistence type="predicted"/>
<dbReference type="AlphaFoldDB" id="A0A317ZG94"/>
<dbReference type="EMBL" id="QHJQ01000033">
    <property type="protein sequence ID" value="PXA02799.1"/>
    <property type="molecule type" value="Genomic_DNA"/>
</dbReference>
<dbReference type="Pfam" id="PF14690">
    <property type="entry name" value="Zn_ribbon_ISL3"/>
    <property type="match status" value="1"/>
</dbReference>
<name>A0A317ZG94_9BACT</name>
<gene>
    <name evidence="3" type="ORF">DDZ13_15275</name>
</gene>
<accession>A0A317ZG94</accession>
<dbReference type="InParanoid" id="A0A317ZG94"/>
<dbReference type="InterPro" id="IPR047951">
    <property type="entry name" value="Transpos_ISL3"/>
</dbReference>
<evidence type="ECO:0000313" key="3">
    <source>
        <dbReference type="EMBL" id="PXA02799.1"/>
    </source>
</evidence>
<reference evidence="3 4" key="1">
    <citation type="submission" date="2018-05" db="EMBL/GenBank/DDBJ databases">
        <title>Coraliomargarita sinensis sp. nov., isolated from a marine solar saltern.</title>
        <authorList>
            <person name="Zhou L.Y."/>
        </authorList>
    </citation>
    <scope>NUCLEOTIDE SEQUENCE [LARGE SCALE GENOMIC DNA]</scope>
    <source>
        <strain evidence="3 4">WN38</strain>
    </source>
</reference>
<comment type="caution">
    <text evidence="3">The sequence shown here is derived from an EMBL/GenBank/DDBJ whole genome shotgun (WGS) entry which is preliminary data.</text>
</comment>
<evidence type="ECO:0000259" key="1">
    <source>
        <dbReference type="Pfam" id="PF01610"/>
    </source>
</evidence>
<dbReference type="PANTHER" id="PTHR33498">
    <property type="entry name" value="TRANSPOSASE FOR INSERTION SEQUENCE ELEMENT IS1557"/>
    <property type="match status" value="1"/>
</dbReference>
<evidence type="ECO:0000313" key="4">
    <source>
        <dbReference type="Proteomes" id="UP000247099"/>
    </source>
</evidence>
<feature type="domain" description="Transposase IS204/IS1001/IS1096/IS1165 zinc-finger" evidence="2">
    <location>
        <begin position="32"/>
        <end position="77"/>
    </location>
</feature>
<dbReference type="RefSeq" id="WP_199221152.1">
    <property type="nucleotide sequence ID" value="NZ_QHJQ01000033.1"/>
</dbReference>
<dbReference type="InterPro" id="IPR002560">
    <property type="entry name" value="Transposase_DDE"/>
</dbReference>
<organism evidence="3 4">
    <name type="scientific">Coraliomargarita sinensis</name>
    <dbReference type="NCBI Taxonomy" id="2174842"/>
    <lineage>
        <taxon>Bacteria</taxon>
        <taxon>Pseudomonadati</taxon>
        <taxon>Verrucomicrobiota</taxon>
        <taxon>Opitutia</taxon>
        <taxon>Puniceicoccales</taxon>
        <taxon>Coraliomargaritaceae</taxon>
        <taxon>Coraliomargarita</taxon>
    </lineage>
</organism>
<protein>
    <recommendedName>
        <fullName evidence="5">ISL3 family transposase</fullName>
    </recommendedName>
</protein>
<evidence type="ECO:0000259" key="2">
    <source>
        <dbReference type="Pfam" id="PF14690"/>
    </source>
</evidence>
<dbReference type="Proteomes" id="UP000247099">
    <property type="component" value="Unassembled WGS sequence"/>
</dbReference>
<keyword evidence="4" id="KW-1185">Reference proteome</keyword>
<feature type="non-terminal residue" evidence="3">
    <location>
        <position position="248"/>
    </location>
</feature>
<dbReference type="Pfam" id="PF01610">
    <property type="entry name" value="DDE_Tnp_ISL3"/>
    <property type="match status" value="1"/>
</dbReference>
<dbReference type="InterPro" id="IPR029261">
    <property type="entry name" value="Transposase_Znf"/>
</dbReference>
<evidence type="ECO:0008006" key="5">
    <source>
        <dbReference type="Google" id="ProtNLM"/>
    </source>
</evidence>
<dbReference type="PANTHER" id="PTHR33498:SF1">
    <property type="entry name" value="TRANSPOSASE FOR INSERTION SEQUENCE ELEMENT IS1557"/>
    <property type="match status" value="1"/>
</dbReference>
<feature type="domain" description="Transposase IS204/IS1001/IS1096/IS1165 DDE" evidence="1">
    <location>
        <begin position="150"/>
        <end position="244"/>
    </location>
</feature>
<sequence>MINKIGLAGYEVIEVSSKADVYELRVRLREEPKECPCCGAPGPRSKGRYRRRVRHLACFGEPVELLVHMRRFKCVACLKSFTPDLPGIRKWRHSSEPYRRDLFERHQDGICARRLACKERIGEATVERIYHQFTGLKARERESSLCPLYLGIDEHTLHKQHRFCTTFCDLKNRRVFEVRPGKSEEELADFLATLKGREKVRMVCIDLSSPYRSLVRKWFPNAKIVADRFHAIRLVYIHCMEMMRAIAP</sequence>